<dbReference type="WBParaSite" id="maker-unitig_32429-snap-gene-0.2-mRNA-1">
    <property type="protein sequence ID" value="maker-unitig_32429-snap-gene-0.2-mRNA-1"/>
    <property type="gene ID" value="maker-unitig_32429-snap-gene-0.2"/>
</dbReference>
<feature type="compositionally biased region" description="Basic residues" evidence="1">
    <location>
        <begin position="48"/>
        <end position="62"/>
    </location>
</feature>
<feature type="region of interest" description="Disordered" evidence="1">
    <location>
        <begin position="194"/>
        <end position="258"/>
    </location>
</feature>
<feature type="compositionally biased region" description="Basic residues" evidence="1">
    <location>
        <begin position="208"/>
        <end position="217"/>
    </location>
</feature>
<evidence type="ECO:0000256" key="2">
    <source>
        <dbReference type="SAM" id="Phobius"/>
    </source>
</evidence>
<evidence type="ECO:0000313" key="3">
    <source>
        <dbReference type="Proteomes" id="UP000095280"/>
    </source>
</evidence>
<keyword evidence="3" id="KW-1185">Reference proteome</keyword>
<reference evidence="4" key="1">
    <citation type="submission" date="2016-11" db="UniProtKB">
        <authorList>
            <consortium name="WormBaseParasite"/>
        </authorList>
    </citation>
    <scope>IDENTIFICATION</scope>
</reference>
<dbReference type="Proteomes" id="UP000095280">
    <property type="component" value="Unplaced"/>
</dbReference>
<protein>
    <submittedName>
        <fullName evidence="4">HECT domain-containing protein</fullName>
    </submittedName>
</protein>
<keyword evidence="2" id="KW-1133">Transmembrane helix</keyword>
<sequence length="683" mass="74212">HQRRRTSRAVPAAKHHNCVTVSGPGSGFDLARSSAKSSKLLAAVGRGSLKRRHSRSGRHHSARPAPAVPASAVISANIAIITVTIITVTVLINRCSSGGRRQITVGVCCRLCRLSPLPAAAAAAAQLLRCQQIDVAAIGRDAADLLKQQQAKIITNQPVRIVAKMMMKMKRMKRMKRPPICWMLDGVVMLNESSAVQPKTQESLSTRGPRRGLRRRRREGDVEERTTDDEDEEEDNSSNASFYVGMPRGTPETGSSSSWPTDTCLMRLNDCCSACCCAPTAGSGIGSCSAAVASLAEHRAPLVCVRLLAKLFRSFGAQAKEMLRWAVQDLHLPTPYSPTCCGLRRDCDSETAASASDAAPTPVTPDDCSCPPRSGVRFCSRLPLTADQNRPTVHCLVAGQPAQLADVTLKWLFDLVWHDGSMLRLLLDWIGTSAQSWPSQPLTAGLQLYILLRQRRSGSIIDGVDQASVSDDACDADFLWDVALAAENSDVSIAASEHISKHLLHRLLEIIIDYCQTEAAATAALTMVAELRAEATHFYNECDEIYPQLGDNEQIDQDGCIVHVSSMWVRRDLSNSANSSEVLTNSPLLPPPRPELNPLLILSREENFSQLCALLGPLVSVSEPPELALRAQILSRHLWEIICLLPTNTKLVDGVRQMAEIAGGDWSDLLPAGQPPMLLYGLQ</sequence>
<evidence type="ECO:0000256" key="1">
    <source>
        <dbReference type="SAM" id="MobiDB-lite"/>
    </source>
</evidence>
<proteinExistence type="predicted"/>
<feature type="compositionally biased region" description="Acidic residues" evidence="1">
    <location>
        <begin position="226"/>
        <end position="236"/>
    </location>
</feature>
<accession>A0A1I8FGR8</accession>
<evidence type="ECO:0000313" key="4">
    <source>
        <dbReference type="WBParaSite" id="maker-unitig_32429-snap-gene-0.2-mRNA-1"/>
    </source>
</evidence>
<feature type="region of interest" description="Disordered" evidence="1">
    <location>
        <begin position="46"/>
        <end position="66"/>
    </location>
</feature>
<keyword evidence="2" id="KW-0812">Transmembrane</keyword>
<name>A0A1I8FGR8_9PLAT</name>
<feature type="transmembrane region" description="Helical" evidence="2">
    <location>
        <begin position="67"/>
        <end position="92"/>
    </location>
</feature>
<keyword evidence="2" id="KW-0472">Membrane</keyword>
<feature type="compositionally biased region" description="Polar residues" evidence="1">
    <location>
        <begin position="194"/>
        <end position="205"/>
    </location>
</feature>
<organism evidence="3 4">
    <name type="scientific">Macrostomum lignano</name>
    <dbReference type="NCBI Taxonomy" id="282301"/>
    <lineage>
        <taxon>Eukaryota</taxon>
        <taxon>Metazoa</taxon>
        <taxon>Spiralia</taxon>
        <taxon>Lophotrochozoa</taxon>
        <taxon>Platyhelminthes</taxon>
        <taxon>Rhabditophora</taxon>
        <taxon>Macrostomorpha</taxon>
        <taxon>Macrostomida</taxon>
        <taxon>Macrostomidae</taxon>
        <taxon>Macrostomum</taxon>
    </lineage>
</organism>
<dbReference type="AlphaFoldDB" id="A0A1I8FGR8"/>